<accession>A0A7C8K6H8</accession>
<protein>
    <submittedName>
        <fullName evidence="4">Uncharacterized protein</fullName>
    </submittedName>
</protein>
<evidence type="ECO:0000313" key="3">
    <source>
        <dbReference type="EMBL" id="KAF3112932.1"/>
    </source>
</evidence>
<dbReference type="Pfam" id="PF18647">
    <property type="entry name" value="Fungal_lectin_2"/>
    <property type="match status" value="1"/>
</dbReference>
<organism evidence="4 6">
    <name type="scientific">Orbilia oligospora</name>
    <name type="common">Nematode-trapping fungus</name>
    <name type="synonym">Arthrobotrys oligospora</name>
    <dbReference type="NCBI Taxonomy" id="2813651"/>
    <lineage>
        <taxon>Eukaryota</taxon>
        <taxon>Fungi</taxon>
        <taxon>Dikarya</taxon>
        <taxon>Ascomycota</taxon>
        <taxon>Pezizomycotina</taxon>
        <taxon>Orbiliomycetes</taxon>
        <taxon>Orbiliales</taxon>
        <taxon>Orbiliaceae</taxon>
        <taxon>Orbilia</taxon>
    </lineage>
</organism>
<proteinExistence type="predicted"/>
<feature type="region of interest" description="Disordered" evidence="1">
    <location>
        <begin position="274"/>
        <end position="301"/>
    </location>
</feature>
<dbReference type="EMBL" id="WIQZ01000012">
    <property type="protein sequence ID" value="KAF3142075.1"/>
    <property type="molecule type" value="Genomic_DNA"/>
</dbReference>
<name>A0A7C8K6H8_ORBOL</name>
<keyword evidence="2" id="KW-0732">Signal</keyword>
<feature type="compositionally biased region" description="Pro residues" evidence="1">
    <location>
        <begin position="276"/>
        <end position="293"/>
    </location>
</feature>
<dbReference type="EMBL" id="WIQW01000002">
    <property type="protein sequence ID" value="KAF3112932.1"/>
    <property type="molecule type" value="Genomic_DNA"/>
</dbReference>
<comment type="caution">
    <text evidence="4">The sequence shown here is derived from an EMBL/GenBank/DDBJ whole genome shotgun (WGS) entry which is preliminary data.</text>
</comment>
<evidence type="ECO:0000313" key="4">
    <source>
        <dbReference type="EMBL" id="KAF3142075.1"/>
    </source>
</evidence>
<feature type="signal peptide" evidence="2">
    <location>
        <begin position="1"/>
        <end position="23"/>
    </location>
</feature>
<feature type="chain" id="PRO_5036398140" evidence="2">
    <location>
        <begin position="24"/>
        <end position="549"/>
    </location>
</feature>
<dbReference type="Proteomes" id="UP000480548">
    <property type="component" value="Unassembled WGS sequence"/>
</dbReference>
<dbReference type="Proteomes" id="UP000475325">
    <property type="component" value="Unassembled WGS sequence"/>
</dbReference>
<sequence>MRLTFIASVFIVGVVLHALSAIAAPYPSQLNCKTTSCPGNWNNQTKYPLAIDVTPSYRTTQLALTHRGILTILNLPILIPVLAISLTSTATATEIEWPAKPVPLKASASVHEPEPSNLTSSVASLSASTSSSTEVVRQTTTLTLTQTKQKVVVDPESTYSSPLVSAHVPVRYVYNRPAKSTGPPPQDLTSQRRIKPRVYVTETILYTVTAPAYVVTITNPADIVTKTTLIYQPGPPTTITLITSPLHTSKPKLVKTIISNINSIFSSAYTGYKPTNPTPTPKPKPTLIPPTHPTPSGQGNPRCNGLFRYQTNGSSGKQYRAYYYFDYDFAVYHINKYCNSLKDLPNNYNQNGIRLTQIGATKDRNAFNIGVYWPANIPGTKPQAEICIYYFRSILLDGCDGNDPNNPLNWKGGGSFTAVDQRGIYRRQIYYEIEAIGRRKNTIKQRLAQCFKQVQDNKAKLFVRGAGWAGDIGLVDLKRNVNKACGGIVEYWEPVSTINKVGEYEWQLDLGIPADQEKCFLEVVRKNCGAEVQCGLIPGFVSAKEYIGD</sequence>
<evidence type="ECO:0000313" key="6">
    <source>
        <dbReference type="Proteomes" id="UP000480548"/>
    </source>
</evidence>
<evidence type="ECO:0000256" key="1">
    <source>
        <dbReference type="SAM" id="MobiDB-lite"/>
    </source>
</evidence>
<reference evidence="5 6" key="1">
    <citation type="submission" date="2019-06" db="EMBL/GenBank/DDBJ databases">
        <authorList>
            <person name="Palmer J.M."/>
        </authorList>
    </citation>
    <scope>NUCLEOTIDE SEQUENCE [LARGE SCALE GENOMIC DNA]</scope>
    <source>
        <strain evidence="3 5">TWF102</strain>
        <strain evidence="4 6">TWF703</strain>
    </source>
</reference>
<gene>
    <name evidence="3" type="ORF">TWF102_004315</name>
    <name evidence="4" type="ORF">TWF703_001298</name>
</gene>
<dbReference type="AlphaFoldDB" id="A0A7C8K6H8"/>
<evidence type="ECO:0000256" key="2">
    <source>
        <dbReference type="SAM" id="SignalP"/>
    </source>
</evidence>
<evidence type="ECO:0000313" key="5">
    <source>
        <dbReference type="Proteomes" id="UP000475325"/>
    </source>
</evidence>